<name>A0A8J4EF97_9ACTN</name>
<sequence length="420" mass="45516">MPEPEAARPGLLHDDAGRQRRVEVVEGGVGVASRDGREEVDVVVAADDGRRPQEVAGRLRQPFDASGDHIGDRGRDVARGGQAQQLHEEERVAVGAFAQRPGAPLPRFPAGRRPDQLGDPGVGQAGQVEPERMATAQRGTDLGQHPRRFGMGAAGRDQEHPRVDDVVGDVAQQPQRRMVGPVQVVERDHQRATGRGGHQQARDRVEDVEALHLGVDRRSTGRGRPADGRGQQAGEPFAVGEVADHVGAERSGQVALDAGPRPERRRAAPDAQLVGERATDGPQRLQRVGLPPRAGQRQRAQRPQPFPQRVLPCGRRQLDRDGRLLAEAQPHQRQILDRQQPCNELSGDGGGSSPHTISTSVSTGTARPVQHQRGEDRPLLGCAHVHRPTVVDDLERTQHRDTHATSLRIGCRTGRRADGS</sequence>
<feature type="region of interest" description="Disordered" evidence="1">
    <location>
        <begin position="329"/>
        <end position="377"/>
    </location>
</feature>
<feature type="compositionally biased region" description="Basic and acidic residues" evidence="1">
    <location>
        <begin position="66"/>
        <end position="78"/>
    </location>
</feature>
<evidence type="ECO:0000256" key="1">
    <source>
        <dbReference type="SAM" id="MobiDB-lite"/>
    </source>
</evidence>
<feature type="compositionally biased region" description="Low complexity" evidence="1">
    <location>
        <begin position="291"/>
        <end position="309"/>
    </location>
</feature>
<feature type="compositionally biased region" description="Basic and acidic residues" evidence="1">
    <location>
        <begin position="156"/>
        <end position="165"/>
    </location>
</feature>
<feature type="region of interest" description="Disordered" evidence="1">
    <location>
        <begin position="49"/>
        <end position="312"/>
    </location>
</feature>
<keyword evidence="3" id="KW-1185">Reference proteome</keyword>
<feature type="compositionally biased region" description="Basic and acidic residues" evidence="1">
    <location>
        <begin position="200"/>
        <end position="227"/>
    </location>
</feature>
<gene>
    <name evidence="2" type="ORF">Voc01_074960</name>
</gene>
<accession>A0A8J4EF97</accession>
<feature type="region of interest" description="Disordered" evidence="1">
    <location>
        <begin position="399"/>
        <end position="420"/>
    </location>
</feature>
<proteinExistence type="predicted"/>
<evidence type="ECO:0000313" key="2">
    <source>
        <dbReference type="EMBL" id="GIJ72579.1"/>
    </source>
</evidence>
<dbReference type="AlphaFoldDB" id="A0A8J4EF97"/>
<reference evidence="2" key="1">
    <citation type="submission" date="2021-01" db="EMBL/GenBank/DDBJ databases">
        <title>Whole genome shotgun sequence of Virgisporangium ochraceum NBRC 16418.</title>
        <authorList>
            <person name="Komaki H."/>
            <person name="Tamura T."/>
        </authorList>
    </citation>
    <scope>NUCLEOTIDE SEQUENCE</scope>
    <source>
        <strain evidence="2">NBRC 16418</strain>
    </source>
</reference>
<evidence type="ECO:0000313" key="3">
    <source>
        <dbReference type="Proteomes" id="UP000635606"/>
    </source>
</evidence>
<organism evidence="2 3">
    <name type="scientific">Virgisporangium ochraceum</name>
    <dbReference type="NCBI Taxonomy" id="65505"/>
    <lineage>
        <taxon>Bacteria</taxon>
        <taxon>Bacillati</taxon>
        <taxon>Actinomycetota</taxon>
        <taxon>Actinomycetes</taxon>
        <taxon>Micromonosporales</taxon>
        <taxon>Micromonosporaceae</taxon>
        <taxon>Virgisporangium</taxon>
    </lineage>
</organism>
<comment type="caution">
    <text evidence="2">The sequence shown here is derived from an EMBL/GenBank/DDBJ whole genome shotgun (WGS) entry which is preliminary data.</text>
</comment>
<protein>
    <submittedName>
        <fullName evidence="2">Uncharacterized protein</fullName>
    </submittedName>
</protein>
<dbReference type="Proteomes" id="UP000635606">
    <property type="component" value="Unassembled WGS sequence"/>
</dbReference>
<feature type="compositionally biased region" description="Polar residues" evidence="1">
    <location>
        <begin position="353"/>
        <end position="365"/>
    </location>
</feature>
<dbReference type="EMBL" id="BOPH01000102">
    <property type="protein sequence ID" value="GIJ72579.1"/>
    <property type="molecule type" value="Genomic_DNA"/>
</dbReference>